<dbReference type="Gene3D" id="3.30.9.10">
    <property type="entry name" value="D-Amino Acid Oxidase, subunit A, domain 2"/>
    <property type="match status" value="1"/>
</dbReference>
<dbReference type="Gene3D" id="3.50.50.60">
    <property type="entry name" value="FAD/NAD(P)-binding domain"/>
    <property type="match status" value="2"/>
</dbReference>
<evidence type="ECO:0000313" key="7">
    <source>
        <dbReference type="Proteomes" id="UP001325680"/>
    </source>
</evidence>
<comment type="similarity">
    <text evidence="2">Belongs to the DadA oxidoreductase family.</text>
</comment>
<name>A0ABZ0WAL8_9BACT</name>
<proteinExistence type="inferred from homology"/>
<gene>
    <name evidence="6" type="ORF">U0035_02545</name>
</gene>
<dbReference type="SUPFAM" id="SSF54373">
    <property type="entry name" value="FAD-linked reductases, C-terminal domain"/>
    <property type="match status" value="1"/>
</dbReference>
<reference evidence="6 7" key="1">
    <citation type="submission" date="2023-12" db="EMBL/GenBank/DDBJ databases">
        <title>Genome sequencing and assembly of bacterial species from a model synthetic community.</title>
        <authorList>
            <person name="Hogle S.L."/>
        </authorList>
    </citation>
    <scope>NUCLEOTIDE SEQUENCE [LARGE SCALE GENOMIC DNA]</scope>
    <source>
        <strain evidence="6 7">HAMBI_3031</strain>
    </source>
</reference>
<evidence type="ECO:0000256" key="2">
    <source>
        <dbReference type="ARBA" id="ARBA00009410"/>
    </source>
</evidence>
<accession>A0ABZ0WAL8</accession>
<evidence type="ECO:0000313" key="6">
    <source>
        <dbReference type="EMBL" id="WQD39025.1"/>
    </source>
</evidence>
<dbReference type="PANTHER" id="PTHR13847:SF286">
    <property type="entry name" value="D-AMINO ACID DEHYDROGENASE"/>
    <property type="match status" value="1"/>
</dbReference>
<sequence length="412" mass="45875">MNVVIIGGGIIGLTGAYYLRKAGLEVSVVDKNDLTDGCSFGNIGYISPSHFVPLATPGIIKQGMKWMMSSSSPFYIKPRLNADLVRWGLTFRKSANQSLVERNAPHLNNLLQLSRQQMTDLKNDLEDFDLLEKGVFMLYKSEITGHHEKVMAEQAKQFGLKTVICNKQQVQDYESETEVDVAGGVLYLDDCHVNPAKLMQALYKRLREIGVHFYLNAEVTDFEKTGNKITSVVTHTQPIPADEVIIANGSWMGELSKLLGIRILLQPGKGYSMAYDQLAHNLQYPSILVDDRVATAPIGQWLRIGGTMEISGHSDNILPKRVQSIYDAFKKYYPKMDLAQPDTRKAWFGYRPVTPDGLPYIGRHNQYANLTYAGGHAMMGVSCATGTGILLNEIIQHKTPSINVDAFDPGRF</sequence>
<comment type="cofactor">
    <cofactor evidence="1">
        <name>FAD</name>
        <dbReference type="ChEBI" id="CHEBI:57692"/>
    </cofactor>
</comment>
<feature type="domain" description="FAD dependent oxidoreductase" evidence="5">
    <location>
        <begin position="3"/>
        <end position="392"/>
    </location>
</feature>
<dbReference type="SUPFAM" id="SSF51905">
    <property type="entry name" value="FAD/NAD(P)-binding domain"/>
    <property type="match status" value="1"/>
</dbReference>
<dbReference type="PANTHER" id="PTHR13847">
    <property type="entry name" value="SARCOSINE DEHYDROGENASE-RELATED"/>
    <property type="match status" value="1"/>
</dbReference>
<evidence type="ECO:0000256" key="3">
    <source>
        <dbReference type="ARBA" id="ARBA00022630"/>
    </source>
</evidence>
<dbReference type="InterPro" id="IPR006076">
    <property type="entry name" value="FAD-dep_OxRdtase"/>
</dbReference>
<evidence type="ECO:0000259" key="5">
    <source>
        <dbReference type="Pfam" id="PF01266"/>
    </source>
</evidence>
<evidence type="ECO:0000256" key="1">
    <source>
        <dbReference type="ARBA" id="ARBA00001974"/>
    </source>
</evidence>
<protein>
    <submittedName>
        <fullName evidence="6">FAD-dependent oxidoreductase</fullName>
    </submittedName>
</protein>
<evidence type="ECO:0000256" key="4">
    <source>
        <dbReference type="ARBA" id="ARBA00023002"/>
    </source>
</evidence>
<dbReference type="InterPro" id="IPR036188">
    <property type="entry name" value="FAD/NAD-bd_sf"/>
</dbReference>
<dbReference type="EMBL" id="CP139960">
    <property type="protein sequence ID" value="WQD39025.1"/>
    <property type="molecule type" value="Genomic_DNA"/>
</dbReference>
<dbReference type="Proteomes" id="UP001325680">
    <property type="component" value="Chromosome"/>
</dbReference>
<keyword evidence="3" id="KW-0285">Flavoprotein</keyword>
<keyword evidence="7" id="KW-1185">Reference proteome</keyword>
<organism evidence="6 7">
    <name type="scientific">Niabella yanshanensis</name>
    <dbReference type="NCBI Taxonomy" id="577386"/>
    <lineage>
        <taxon>Bacteria</taxon>
        <taxon>Pseudomonadati</taxon>
        <taxon>Bacteroidota</taxon>
        <taxon>Chitinophagia</taxon>
        <taxon>Chitinophagales</taxon>
        <taxon>Chitinophagaceae</taxon>
        <taxon>Niabella</taxon>
    </lineage>
</organism>
<dbReference type="Pfam" id="PF01266">
    <property type="entry name" value="DAO"/>
    <property type="match status" value="1"/>
</dbReference>
<dbReference type="RefSeq" id="WP_114792608.1">
    <property type="nucleotide sequence ID" value="NZ_CP139960.1"/>
</dbReference>
<keyword evidence="4" id="KW-0560">Oxidoreductase</keyword>